<reference evidence="1" key="1">
    <citation type="submission" date="2019-04" db="EMBL/GenBank/DDBJ databases">
        <title>Microbes associate with the intestines of laboratory mice.</title>
        <authorList>
            <person name="Navarre W."/>
            <person name="Wong E."/>
            <person name="Huang K."/>
            <person name="Tropini C."/>
            <person name="Ng K."/>
            <person name="Yu B."/>
        </authorList>
    </citation>
    <scope>NUCLEOTIDE SEQUENCE</scope>
    <source>
        <strain evidence="1">NM01_1-7b</strain>
    </source>
</reference>
<organism evidence="1 2">
    <name type="scientific">Petralouisia muris</name>
    <dbReference type="NCBI Taxonomy" id="3032872"/>
    <lineage>
        <taxon>Bacteria</taxon>
        <taxon>Bacillati</taxon>
        <taxon>Bacillota</taxon>
        <taxon>Clostridia</taxon>
        <taxon>Lachnospirales</taxon>
        <taxon>Lachnospiraceae</taxon>
        <taxon>Petralouisia</taxon>
    </lineage>
</organism>
<evidence type="ECO:0000313" key="1">
    <source>
        <dbReference type="EMBL" id="TGY95153.1"/>
    </source>
</evidence>
<evidence type="ECO:0000313" key="2">
    <source>
        <dbReference type="Proteomes" id="UP000304953"/>
    </source>
</evidence>
<accession>A0AC61RTV4</accession>
<name>A0AC61RTV4_9FIRM</name>
<dbReference type="EMBL" id="SRYA01000034">
    <property type="protein sequence ID" value="TGY95153.1"/>
    <property type="molecule type" value="Genomic_DNA"/>
</dbReference>
<gene>
    <name evidence="1" type="primary">tnpA</name>
    <name evidence="1" type="ORF">E5329_16455</name>
</gene>
<comment type="caution">
    <text evidence="1">The sequence shown here is derived from an EMBL/GenBank/DDBJ whole genome shotgun (WGS) entry which is preliminary data.</text>
</comment>
<proteinExistence type="predicted"/>
<dbReference type="Proteomes" id="UP000304953">
    <property type="component" value="Unassembled WGS sequence"/>
</dbReference>
<sequence>MDNKSLSHTKWKCQYHIVFIPKYRKKQLYGQIKVDVREIISTLCKYKDVEIIAGAVCEDHAHLSVAIPPKISISSFMGYLKGKSTLMIYDRRPELQSKWNKAFWARGYYVETIGNITEDAVRKYINEQAEESRKEDARSTAF</sequence>
<protein>
    <submittedName>
        <fullName evidence="1">IS200/IS605 family transposase</fullName>
    </submittedName>
</protein>
<keyword evidence="2" id="KW-1185">Reference proteome</keyword>